<organism evidence="1 2">
    <name type="scientific">Branchiibius hedensis</name>
    <dbReference type="NCBI Taxonomy" id="672460"/>
    <lineage>
        <taxon>Bacteria</taxon>
        <taxon>Bacillati</taxon>
        <taxon>Actinomycetota</taxon>
        <taxon>Actinomycetes</taxon>
        <taxon>Micrococcales</taxon>
        <taxon>Dermacoccaceae</taxon>
        <taxon>Branchiibius</taxon>
    </lineage>
</organism>
<reference evidence="2" key="1">
    <citation type="submission" date="2016-10" db="EMBL/GenBank/DDBJ databases">
        <authorList>
            <person name="Varghese N."/>
            <person name="Submissions S."/>
        </authorList>
    </citation>
    <scope>NUCLEOTIDE SEQUENCE [LARGE SCALE GENOMIC DNA]</scope>
    <source>
        <strain evidence="2">DSM 22951</strain>
    </source>
</reference>
<dbReference type="EMBL" id="UESZ01000002">
    <property type="protein sequence ID" value="SSA59036.1"/>
    <property type="molecule type" value="Genomic_DNA"/>
</dbReference>
<dbReference type="Proteomes" id="UP000250028">
    <property type="component" value="Unassembled WGS sequence"/>
</dbReference>
<proteinExistence type="predicted"/>
<keyword evidence="2" id="KW-1185">Reference proteome</keyword>
<sequence length="72" mass="7583">MNDASAADDAKEEGLEIQAERRSAAIGAAEAAEDQQRIAVRESSVAARTGAEYAEAEAWAYDDPSTSAGPRR</sequence>
<protein>
    <submittedName>
        <fullName evidence="1">Uncharacterized protein</fullName>
    </submittedName>
</protein>
<gene>
    <name evidence="1" type="ORF">SAMN04489750_3841</name>
</gene>
<evidence type="ECO:0000313" key="1">
    <source>
        <dbReference type="EMBL" id="SSA59036.1"/>
    </source>
</evidence>
<accession>A0A2Y9CAX0</accession>
<dbReference type="RefSeq" id="WP_109689368.1">
    <property type="nucleotide sequence ID" value="NZ_QGDN01000002.1"/>
</dbReference>
<dbReference type="AlphaFoldDB" id="A0A2Y9CAX0"/>
<evidence type="ECO:0000313" key="2">
    <source>
        <dbReference type="Proteomes" id="UP000250028"/>
    </source>
</evidence>
<name>A0A2Y9CAX0_9MICO</name>